<organism evidence="2 3">
    <name type="scientific">Gregarina niphandrodes</name>
    <name type="common">Septate eugregarine</name>
    <dbReference type="NCBI Taxonomy" id="110365"/>
    <lineage>
        <taxon>Eukaryota</taxon>
        <taxon>Sar</taxon>
        <taxon>Alveolata</taxon>
        <taxon>Apicomplexa</taxon>
        <taxon>Conoidasida</taxon>
        <taxon>Gregarinasina</taxon>
        <taxon>Eugregarinorida</taxon>
        <taxon>Gregarinidae</taxon>
        <taxon>Gregarina</taxon>
    </lineage>
</organism>
<dbReference type="Proteomes" id="UP000019763">
    <property type="component" value="Unassembled WGS sequence"/>
</dbReference>
<evidence type="ECO:0000313" key="2">
    <source>
        <dbReference type="EMBL" id="EZG81684.1"/>
    </source>
</evidence>
<evidence type="ECO:0000313" key="3">
    <source>
        <dbReference type="Proteomes" id="UP000019763"/>
    </source>
</evidence>
<gene>
    <name evidence="2" type="ORF">GNI_018260</name>
</gene>
<dbReference type="EMBL" id="AFNH02000134">
    <property type="protein sequence ID" value="EZG81684.1"/>
    <property type="molecule type" value="Genomic_DNA"/>
</dbReference>
<protein>
    <submittedName>
        <fullName evidence="2">Uncharacterized protein</fullName>
    </submittedName>
</protein>
<evidence type="ECO:0000256" key="1">
    <source>
        <dbReference type="SAM" id="MobiDB-lite"/>
    </source>
</evidence>
<dbReference type="GeneID" id="22910917"/>
<proteinExistence type="predicted"/>
<keyword evidence="3" id="KW-1185">Reference proteome</keyword>
<dbReference type="RefSeq" id="XP_011134190.1">
    <property type="nucleotide sequence ID" value="XM_011135888.1"/>
</dbReference>
<feature type="region of interest" description="Disordered" evidence="1">
    <location>
        <begin position="29"/>
        <end position="52"/>
    </location>
</feature>
<dbReference type="AlphaFoldDB" id="A0A023BC62"/>
<accession>A0A023BC62</accession>
<dbReference type="VEuPathDB" id="CryptoDB:GNI_018260"/>
<name>A0A023BC62_GRENI</name>
<sequence>MRTLVSARLVKQDTVRVLFAMVAGADEQELDAPSEWGEMPSSSEQPWSAEDELEWEQAAEDLQAELRGPVEEVGNRDAQLAAPEGWARRLLGLFQWRRTPVRGWLESDRAERERQERQQRLLHEYATGCFYAGLLVLSAKLIGDYLEPHGYGKNTNFCTHAADMAGTFTFKDQALQGGCKYTGGLLCAYVDGAARRVGCHWFENKPEMVSLWESLKLRPTFVGCQLYCDRLMTPSERVDYLKFVAALRPGVVSLYTPISVAERDAFYRTRGKEVSFEELVRDAAAEIYTEVFRLHQDSRCSGTVRLHDATNVRKLDDCFCGLDSVSCEASPSSDSTATDSAESEIAESEIAAFVSVHTPRMHVLDMIEKGANSTSVARLIGACSNLCYKALQAANVNPFI</sequence>
<reference evidence="2" key="1">
    <citation type="submission" date="2013-12" db="EMBL/GenBank/DDBJ databases">
        <authorList>
            <person name="Omoto C.K."/>
            <person name="Sibley D."/>
            <person name="Venepally P."/>
            <person name="Hadjithomas M."/>
            <person name="Karamycheva S."/>
            <person name="Brunk B."/>
            <person name="Roos D."/>
            <person name="Caler E."/>
            <person name="Lorenzi H."/>
        </authorList>
    </citation>
    <scope>NUCLEOTIDE SEQUENCE</scope>
</reference>
<comment type="caution">
    <text evidence="2">The sequence shown here is derived from an EMBL/GenBank/DDBJ whole genome shotgun (WGS) entry which is preliminary data.</text>
</comment>